<dbReference type="EMBL" id="OX465086">
    <property type="protein sequence ID" value="CAI9266049.1"/>
    <property type="molecule type" value="Genomic_DNA"/>
</dbReference>
<keyword evidence="3" id="KW-1185">Reference proteome</keyword>
<name>A0AA35VCC0_LACSI</name>
<proteinExistence type="predicted"/>
<gene>
    <name evidence="2" type="ORF">LSALG_LOCUS6624</name>
</gene>
<protein>
    <submittedName>
        <fullName evidence="2">Uncharacterized protein</fullName>
    </submittedName>
</protein>
<accession>A0AA35VCC0</accession>
<organism evidence="2 3">
    <name type="scientific">Lactuca saligna</name>
    <name type="common">Willowleaf lettuce</name>
    <dbReference type="NCBI Taxonomy" id="75948"/>
    <lineage>
        <taxon>Eukaryota</taxon>
        <taxon>Viridiplantae</taxon>
        <taxon>Streptophyta</taxon>
        <taxon>Embryophyta</taxon>
        <taxon>Tracheophyta</taxon>
        <taxon>Spermatophyta</taxon>
        <taxon>Magnoliopsida</taxon>
        <taxon>eudicotyledons</taxon>
        <taxon>Gunneridae</taxon>
        <taxon>Pentapetalae</taxon>
        <taxon>asterids</taxon>
        <taxon>campanulids</taxon>
        <taxon>Asterales</taxon>
        <taxon>Asteraceae</taxon>
        <taxon>Cichorioideae</taxon>
        <taxon>Cichorieae</taxon>
        <taxon>Lactucinae</taxon>
        <taxon>Lactuca</taxon>
    </lineage>
</organism>
<sequence length="412" mass="47121">MHILQIFDRQSFVVENWNYDYDDDDEDVIKTKLLTEDKLTIAWKFSENSSYVLLYLKNNKDTSVASPFAMKVNSCLASSPNLSEPHEMNSDEIKATMKESDKRYTNPFLSDQENDKLNLWNNKEDEDSINEDNFTDNLEDENFKKAKEVYIDKKVTEFMACYEESAFHVVKDICVDNGLSHDEKTEIDKKDHELSCEHNTDTDIETETVTVNGDKHDDMSEDCYKNTDLCSVTKDKQDTDFLIQKHSNEDMIEGNFDKDISSQNSSKGEDDIKECGNKEEVENVSEDDNDLKSFVESNIIQTTENCIHEVFSDTQSAPNDNMASANIMSANRLHRGGGGETSFSLVGPVSGRITYCGSISHRSDSSNTSVRSFAFPILQTEWNSSPVRMVKVEQRGLRKHRGWRQVLMCCKF</sequence>
<dbReference type="GO" id="GO:0009786">
    <property type="term" value="P:regulation of asymmetric cell division"/>
    <property type="evidence" value="ECO:0007669"/>
    <property type="project" value="InterPro"/>
</dbReference>
<evidence type="ECO:0000313" key="2">
    <source>
        <dbReference type="EMBL" id="CAI9266049.1"/>
    </source>
</evidence>
<reference evidence="2" key="1">
    <citation type="submission" date="2023-04" db="EMBL/GenBank/DDBJ databases">
        <authorList>
            <person name="Vijverberg K."/>
            <person name="Xiong W."/>
            <person name="Schranz E."/>
        </authorList>
    </citation>
    <scope>NUCLEOTIDE SEQUENCE</scope>
</reference>
<feature type="compositionally biased region" description="Basic and acidic residues" evidence="1">
    <location>
        <begin position="267"/>
        <end position="281"/>
    </location>
</feature>
<dbReference type="Proteomes" id="UP001177003">
    <property type="component" value="Chromosome 0"/>
</dbReference>
<dbReference type="InterPro" id="IPR040378">
    <property type="entry name" value="BASL"/>
</dbReference>
<dbReference type="PANTHER" id="PTHR33914:SF2">
    <property type="entry name" value="OS02G0582100 PROTEIN"/>
    <property type="match status" value="1"/>
</dbReference>
<evidence type="ECO:0000313" key="3">
    <source>
        <dbReference type="Proteomes" id="UP001177003"/>
    </source>
</evidence>
<evidence type="ECO:0000256" key="1">
    <source>
        <dbReference type="SAM" id="MobiDB-lite"/>
    </source>
</evidence>
<dbReference type="AlphaFoldDB" id="A0AA35VCC0"/>
<dbReference type="PANTHER" id="PTHR33914">
    <property type="entry name" value="18S PRE-RIBOSOMAL ASSEMBLY PROTEIN GAR2-LIKE PROTEIN"/>
    <property type="match status" value="1"/>
</dbReference>
<feature type="region of interest" description="Disordered" evidence="1">
    <location>
        <begin position="254"/>
        <end position="287"/>
    </location>
</feature>